<dbReference type="CDD" id="cd07377">
    <property type="entry name" value="WHTH_GntR"/>
    <property type="match status" value="1"/>
</dbReference>
<evidence type="ECO:0000256" key="1">
    <source>
        <dbReference type="ARBA" id="ARBA00023015"/>
    </source>
</evidence>
<gene>
    <name evidence="5" type="ORF">SAMN05192586_103133</name>
</gene>
<keyword evidence="1" id="KW-0805">Transcription regulation</keyword>
<feature type="domain" description="HTH gntR-type" evidence="4">
    <location>
        <begin position="1"/>
        <end position="69"/>
    </location>
</feature>
<dbReference type="PROSITE" id="PS50949">
    <property type="entry name" value="HTH_GNTR"/>
    <property type="match status" value="1"/>
</dbReference>
<dbReference type="Proteomes" id="UP000199355">
    <property type="component" value="Unassembled WGS sequence"/>
</dbReference>
<evidence type="ECO:0000313" key="5">
    <source>
        <dbReference type="EMBL" id="SDF28033.1"/>
    </source>
</evidence>
<evidence type="ECO:0000256" key="2">
    <source>
        <dbReference type="ARBA" id="ARBA00023125"/>
    </source>
</evidence>
<name>A0A1G7JSX2_9BACT</name>
<dbReference type="OrthoDB" id="5343675at2"/>
<proteinExistence type="predicted"/>
<evidence type="ECO:0000256" key="3">
    <source>
        <dbReference type="ARBA" id="ARBA00023163"/>
    </source>
</evidence>
<organism evidence="5 6">
    <name type="scientific">Desulfovibrio legallii</name>
    <dbReference type="NCBI Taxonomy" id="571438"/>
    <lineage>
        <taxon>Bacteria</taxon>
        <taxon>Pseudomonadati</taxon>
        <taxon>Thermodesulfobacteriota</taxon>
        <taxon>Desulfovibrionia</taxon>
        <taxon>Desulfovibrionales</taxon>
        <taxon>Desulfovibrionaceae</taxon>
        <taxon>Desulfovibrio</taxon>
    </lineage>
</organism>
<dbReference type="SUPFAM" id="SSF46785">
    <property type="entry name" value="Winged helix' DNA-binding domain"/>
    <property type="match status" value="1"/>
</dbReference>
<dbReference type="AlphaFoldDB" id="A0A1G7JSX2"/>
<accession>A0A1G7JSX2</accession>
<reference evidence="6" key="1">
    <citation type="submission" date="2016-10" db="EMBL/GenBank/DDBJ databases">
        <authorList>
            <person name="Varghese N."/>
            <person name="Submissions S."/>
        </authorList>
    </citation>
    <scope>NUCLEOTIDE SEQUENCE [LARGE SCALE GENOMIC DNA]</scope>
    <source>
        <strain evidence="6">KHC7</strain>
    </source>
</reference>
<dbReference type="InterPro" id="IPR036390">
    <property type="entry name" value="WH_DNA-bd_sf"/>
</dbReference>
<sequence>MSTPVNAEKLLEQALLQGRWALFARLPAERHLAEELGISRATLRTALHALVGRGILETRRNSGTFVRSLPCAPQTSGPDDSLHAMRIIMPPLLSAVAGSFAPSVMLTLERLLPSVGMALHGGDMRLLARHHLHFFSTLLQAVPNARLAQAGACTLPDEHTLTRLLEGCSQAQLEELFKHLARTLHGLRHADPQASVAAVTAYVSCLLQYREESR</sequence>
<dbReference type="PRINTS" id="PR00035">
    <property type="entry name" value="HTHGNTR"/>
</dbReference>
<dbReference type="Gene3D" id="1.10.10.10">
    <property type="entry name" value="Winged helix-like DNA-binding domain superfamily/Winged helix DNA-binding domain"/>
    <property type="match status" value="1"/>
</dbReference>
<dbReference type="RefSeq" id="WP_092152966.1">
    <property type="nucleotide sequence ID" value="NZ_FNBX01000003.1"/>
</dbReference>
<dbReference type="Pfam" id="PF00392">
    <property type="entry name" value="GntR"/>
    <property type="match status" value="1"/>
</dbReference>
<dbReference type="PANTHER" id="PTHR43537">
    <property type="entry name" value="TRANSCRIPTIONAL REGULATOR, GNTR FAMILY"/>
    <property type="match status" value="1"/>
</dbReference>
<dbReference type="InterPro" id="IPR036388">
    <property type="entry name" value="WH-like_DNA-bd_sf"/>
</dbReference>
<dbReference type="PANTHER" id="PTHR43537:SF5">
    <property type="entry name" value="UXU OPERON TRANSCRIPTIONAL REGULATOR"/>
    <property type="match status" value="1"/>
</dbReference>
<keyword evidence="2" id="KW-0238">DNA-binding</keyword>
<dbReference type="GO" id="GO:0003700">
    <property type="term" value="F:DNA-binding transcription factor activity"/>
    <property type="evidence" value="ECO:0007669"/>
    <property type="project" value="InterPro"/>
</dbReference>
<keyword evidence="6" id="KW-1185">Reference proteome</keyword>
<evidence type="ECO:0000313" key="6">
    <source>
        <dbReference type="Proteomes" id="UP000199355"/>
    </source>
</evidence>
<protein>
    <submittedName>
        <fullName evidence="5">Regulatory protein, gntR family</fullName>
    </submittedName>
</protein>
<dbReference type="SMART" id="SM00345">
    <property type="entry name" value="HTH_GNTR"/>
    <property type="match status" value="1"/>
</dbReference>
<dbReference type="InterPro" id="IPR000524">
    <property type="entry name" value="Tscrpt_reg_HTH_GntR"/>
</dbReference>
<keyword evidence="3" id="KW-0804">Transcription</keyword>
<dbReference type="GO" id="GO:0003677">
    <property type="term" value="F:DNA binding"/>
    <property type="evidence" value="ECO:0007669"/>
    <property type="project" value="UniProtKB-KW"/>
</dbReference>
<evidence type="ECO:0000259" key="4">
    <source>
        <dbReference type="PROSITE" id="PS50949"/>
    </source>
</evidence>
<dbReference type="STRING" id="571438.SAMN05192586_103133"/>
<dbReference type="EMBL" id="FNBX01000003">
    <property type="protein sequence ID" value="SDF28033.1"/>
    <property type="molecule type" value="Genomic_DNA"/>
</dbReference>